<accession>A0ABM1W1D9</accession>
<gene>
    <name evidence="4" type="primary">LOC101852962</name>
</gene>
<dbReference type="InterPro" id="IPR001506">
    <property type="entry name" value="Peptidase_M12A"/>
</dbReference>
<dbReference type="Proteomes" id="UP000694888">
    <property type="component" value="Unplaced"/>
</dbReference>
<keyword evidence="3" id="KW-1185">Reference proteome</keyword>
<sequence length="156" mass="17429">MKDTIITAMREIEHDVNGAKTCIQFVERTSQTKYINIVAREGCCYSLGGKEKNFVKKTTSEATTQGIAYDFDSIMHYGPYLHAKDTSKLTLAPKPGKAVGVEMGQRLYLSDADVTRIQKYYGCPIDTSHITRVTQTGYCIFLSLDWPRQAQSEAAS</sequence>
<evidence type="ECO:0000313" key="4">
    <source>
        <dbReference type="RefSeq" id="XP_035828482.1"/>
    </source>
</evidence>
<dbReference type="SUPFAM" id="SSF55486">
    <property type="entry name" value="Metalloproteases ('zincins'), catalytic domain"/>
    <property type="match status" value="1"/>
</dbReference>
<dbReference type="Gene3D" id="3.40.390.10">
    <property type="entry name" value="Collagenase (Catalytic Domain)"/>
    <property type="match status" value="2"/>
</dbReference>
<evidence type="ECO:0000259" key="2">
    <source>
        <dbReference type="PROSITE" id="PS51864"/>
    </source>
</evidence>
<evidence type="ECO:0000256" key="1">
    <source>
        <dbReference type="PROSITE-ProRule" id="PRU01211"/>
    </source>
</evidence>
<protein>
    <submittedName>
        <fullName evidence="4">Astacin-like metalloendopeptidase</fullName>
    </submittedName>
</protein>
<dbReference type="PANTHER" id="PTHR10127">
    <property type="entry name" value="DISCOIDIN, CUB, EGF, LAMININ , AND ZINC METALLOPROTEASE DOMAIN CONTAINING"/>
    <property type="match status" value="1"/>
</dbReference>
<comment type="caution">
    <text evidence="1">Lacks conserved residue(s) required for the propagation of feature annotation.</text>
</comment>
<name>A0ABM1W1D9_APLCA</name>
<organism evidence="3 4">
    <name type="scientific">Aplysia californica</name>
    <name type="common">California sea hare</name>
    <dbReference type="NCBI Taxonomy" id="6500"/>
    <lineage>
        <taxon>Eukaryota</taxon>
        <taxon>Metazoa</taxon>
        <taxon>Spiralia</taxon>
        <taxon>Lophotrochozoa</taxon>
        <taxon>Mollusca</taxon>
        <taxon>Gastropoda</taxon>
        <taxon>Heterobranchia</taxon>
        <taxon>Euthyneura</taxon>
        <taxon>Tectipleura</taxon>
        <taxon>Aplysiida</taxon>
        <taxon>Aplysioidea</taxon>
        <taxon>Aplysiidae</taxon>
        <taxon>Aplysia</taxon>
    </lineage>
</organism>
<reference evidence="4" key="1">
    <citation type="submission" date="2025-08" db="UniProtKB">
        <authorList>
            <consortium name="RefSeq"/>
        </authorList>
    </citation>
    <scope>IDENTIFICATION</scope>
</reference>
<dbReference type="PROSITE" id="PS51864">
    <property type="entry name" value="ASTACIN"/>
    <property type="match status" value="1"/>
</dbReference>
<dbReference type="GeneID" id="101852962"/>
<feature type="domain" description="Peptidase M12A" evidence="2">
    <location>
        <begin position="1"/>
        <end position="124"/>
    </location>
</feature>
<dbReference type="Pfam" id="PF01400">
    <property type="entry name" value="Astacin"/>
    <property type="match status" value="1"/>
</dbReference>
<evidence type="ECO:0000313" key="3">
    <source>
        <dbReference type="Proteomes" id="UP000694888"/>
    </source>
</evidence>
<proteinExistence type="predicted"/>
<dbReference type="PANTHER" id="PTHR10127:SF870">
    <property type="entry name" value="METALLOENDOPEPTIDASE"/>
    <property type="match status" value="1"/>
</dbReference>
<dbReference type="InterPro" id="IPR024079">
    <property type="entry name" value="MetalloPept_cat_dom_sf"/>
</dbReference>
<dbReference type="RefSeq" id="XP_035828482.1">
    <property type="nucleotide sequence ID" value="XM_035972589.1"/>
</dbReference>